<evidence type="ECO:0000259" key="2">
    <source>
        <dbReference type="Pfam" id="PF12680"/>
    </source>
</evidence>
<evidence type="ECO:0000256" key="1">
    <source>
        <dbReference type="SAM" id="SignalP"/>
    </source>
</evidence>
<evidence type="ECO:0000313" key="4">
    <source>
        <dbReference type="Proteomes" id="UP001220022"/>
    </source>
</evidence>
<dbReference type="RefSeq" id="WP_275818251.1">
    <property type="nucleotide sequence ID" value="NZ_BAAANM010000014.1"/>
</dbReference>
<accession>A0ABT5Z5A2</accession>
<proteinExistence type="predicted"/>
<keyword evidence="4" id="KW-1185">Reference proteome</keyword>
<dbReference type="Pfam" id="PF12680">
    <property type="entry name" value="SnoaL_2"/>
    <property type="match status" value="1"/>
</dbReference>
<name>A0ABT5Z5A2_9ACTN</name>
<dbReference type="SUPFAM" id="SSF54427">
    <property type="entry name" value="NTF2-like"/>
    <property type="match status" value="1"/>
</dbReference>
<keyword evidence="1" id="KW-0732">Signal</keyword>
<protein>
    <submittedName>
        <fullName evidence="3">Nuclear transport factor 2 family protein</fullName>
    </submittedName>
</protein>
<organism evidence="3 4">
    <name type="scientific">Streptantibioticus ferralitis</name>
    <dbReference type="NCBI Taxonomy" id="236510"/>
    <lineage>
        <taxon>Bacteria</taxon>
        <taxon>Bacillati</taxon>
        <taxon>Actinomycetota</taxon>
        <taxon>Actinomycetes</taxon>
        <taxon>Kitasatosporales</taxon>
        <taxon>Streptomycetaceae</taxon>
        <taxon>Streptantibioticus</taxon>
    </lineage>
</organism>
<evidence type="ECO:0000313" key="3">
    <source>
        <dbReference type="EMBL" id="MDF2258842.1"/>
    </source>
</evidence>
<dbReference type="Proteomes" id="UP001220022">
    <property type="component" value="Unassembled WGS sequence"/>
</dbReference>
<dbReference type="Gene3D" id="3.10.450.50">
    <property type="match status" value="1"/>
</dbReference>
<sequence>MNLRKPRILITLSAAAVGVTLLGGTAFADKAPDRDIPSQVTAWAAAWNGTDPHQLGNLFTSDGTYTDEAVVLTSHGRQEISGWKARTDMLIDNVHDTVTGAYRSGDHITIESVYAGHIKGAPKPFAVPMATILVLDGKQIASDKDYYNLNAVLTQSGLPTDWTPGK</sequence>
<gene>
    <name evidence="3" type="ORF">P2L57_24900</name>
</gene>
<reference evidence="3 4" key="1">
    <citation type="submission" date="2023-03" db="EMBL/GenBank/DDBJ databases">
        <title>Draft genome sequence of type strain Streptomyces ferralitis JCM 14344.</title>
        <authorList>
            <person name="Klaysubun C."/>
            <person name="Duangmal K."/>
        </authorList>
    </citation>
    <scope>NUCLEOTIDE SEQUENCE [LARGE SCALE GENOMIC DNA]</scope>
    <source>
        <strain evidence="3 4">JCM 14344</strain>
    </source>
</reference>
<feature type="chain" id="PRO_5046469186" evidence="1">
    <location>
        <begin position="29"/>
        <end position="166"/>
    </location>
</feature>
<dbReference type="EMBL" id="JARHTQ010000018">
    <property type="protein sequence ID" value="MDF2258842.1"/>
    <property type="molecule type" value="Genomic_DNA"/>
</dbReference>
<dbReference type="InterPro" id="IPR037401">
    <property type="entry name" value="SnoaL-like"/>
</dbReference>
<dbReference type="InterPro" id="IPR032710">
    <property type="entry name" value="NTF2-like_dom_sf"/>
</dbReference>
<comment type="caution">
    <text evidence="3">The sequence shown here is derived from an EMBL/GenBank/DDBJ whole genome shotgun (WGS) entry which is preliminary data.</text>
</comment>
<feature type="domain" description="SnoaL-like" evidence="2">
    <location>
        <begin position="40"/>
        <end position="141"/>
    </location>
</feature>
<feature type="signal peptide" evidence="1">
    <location>
        <begin position="1"/>
        <end position="28"/>
    </location>
</feature>